<dbReference type="PANTHER" id="PTHR20371">
    <property type="entry name" value="ENOLASE-PHOSPHATASE E1"/>
    <property type="match status" value="1"/>
</dbReference>
<dbReference type="FunFam" id="3.40.50.1000:FF:000079">
    <property type="entry name" value="Enolase-phosphatase E1"/>
    <property type="match status" value="1"/>
</dbReference>
<evidence type="ECO:0000256" key="4">
    <source>
        <dbReference type="HAMAP-Rule" id="MF_01681"/>
    </source>
</evidence>
<keyword evidence="3 4" id="KW-0486">Methionine biosynthesis</keyword>
<keyword evidence="4" id="KW-0479">Metal-binding</keyword>
<dbReference type="CDD" id="cd01629">
    <property type="entry name" value="HAD_EP"/>
    <property type="match status" value="1"/>
</dbReference>
<dbReference type="InterPro" id="IPR036412">
    <property type="entry name" value="HAD-like_sf"/>
</dbReference>
<dbReference type="Pfam" id="PF00702">
    <property type="entry name" value="Hydrolase"/>
    <property type="match status" value="1"/>
</dbReference>
<keyword evidence="4" id="KW-0460">Magnesium</keyword>
<dbReference type="RefSeq" id="WP_182669719.1">
    <property type="nucleotide sequence ID" value="NZ_JACHTE010000007.1"/>
</dbReference>
<dbReference type="HAMAP" id="MF_01681">
    <property type="entry name" value="Salvage_MtnC"/>
    <property type="match status" value="1"/>
</dbReference>
<keyword evidence="1 4" id="KW-0028">Amino-acid biosynthesis</keyword>
<dbReference type="InterPro" id="IPR023214">
    <property type="entry name" value="HAD_sf"/>
</dbReference>
<keyword evidence="6" id="KW-1185">Reference proteome</keyword>
<comment type="subunit">
    <text evidence="4">Monomer.</text>
</comment>
<dbReference type="AlphaFoldDB" id="A0A7W3U4Q7"/>
<keyword evidence="2 4" id="KW-0378">Hydrolase</keyword>
<evidence type="ECO:0000256" key="2">
    <source>
        <dbReference type="ARBA" id="ARBA00022801"/>
    </source>
</evidence>
<dbReference type="SUPFAM" id="SSF56784">
    <property type="entry name" value="HAD-like"/>
    <property type="match status" value="1"/>
</dbReference>
<dbReference type="Proteomes" id="UP000552587">
    <property type="component" value="Unassembled WGS sequence"/>
</dbReference>
<dbReference type="InterPro" id="IPR023943">
    <property type="entry name" value="Enolase-ppase_E1"/>
</dbReference>
<evidence type="ECO:0000256" key="1">
    <source>
        <dbReference type="ARBA" id="ARBA00022605"/>
    </source>
</evidence>
<reference evidence="5 6" key="1">
    <citation type="submission" date="2020-07" db="EMBL/GenBank/DDBJ databases">
        <authorList>
            <person name="Xu S."/>
            <person name="Li A."/>
        </authorList>
    </citation>
    <scope>NUCLEOTIDE SEQUENCE [LARGE SCALE GENOMIC DNA]</scope>
    <source>
        <strain evidence="5 6">SG-8</strain>
    </source>
</reference>
<comment type="catalytic activity">
    <reaction evidence="4">
        <text>5-methylsulfanyl-2,3-dioxopentyl phosphate + H2O = 1,2-dihydroxy-5-(methylsulfanyl)pent-1-en-3-one + phosphate</text>
        <dbReference type="Rhea" id="RHEA:21700"/>
        <dbReference type="ChEBI" id="CHEBI:15377"/>
        <dbReference type="ChEBI" id="CHEBI:43474"/>
        <dbReference type="ChEBI" id="CHEBI:49252"/>
        <dbReference type="ChEBI" id="CHEBI:58828"/>
        <dbReference type="EC" id="3.1.3.77"/>
    </reaction>
</comment>
<comment type="similarity">
    <text evidence="4">Belongs to the HAD-like hydrolase superfamily. MasA/MtnC family.</text>
</comment>
<evidence type="ECO:0000313" key="5">
    <source>
        <dbReference type="EMBL" id="MBB1088931.1"/>
    </source>
</evidence>
<dbReference type="NCBIfam" id="TIGR01549">
    <property type="entry name" value="HAD-SF-IA-v1"/>
    <property type="match status" value="1"/>
</dbReference>
<dbReference type="Gene3D" id="3.40.50.1000">
    <property type="entry name" value="HAD superfamily/HAD-like"/>
    <property type="match status" value="1"/>
</dbReference>
<dbReference type="UniPathway" id="UPA00904">
    <property type="reaction ID" value="UER00876"/>
</dbReference>
<dbReference type="SFLD" id="SFLDG01129">
    <property type="entry name" value="C1.5:_HAD__Beta-PGM__Phosphata"/>
    <property type="match status" value="1"/>
</dbReference>
<dbReference type="InterPro" id="IPR006439">
    <property type="entry name" value="HAD-SF_hydro_IA"/>
</dbReference>
<evidence type="ECO:0000256" key="3">
    <source>
        <dbReference type="ARBA" id="ARBA00023167"/>
    </source>
</evidence>
<dbReference type="EC" id="3.1.3.77" evidence="4"/>
<accession>A0A7W3U4Q7</accession>
<dbReference type="SFLD" id="SFLDF00044">
    <property type="entry name" value="enolase-phosphatase"/>
    <property type="match status" value="1"/>
</dbReference>
<gene>
    <name evidence="4 5" type="primary">mtnC</name>
    <name evidence="5" type="ORF">H4F99_10555</name>
</gene>
<comment type="caution">
    <text evidence="5">The sequence shown here is derived from an EMBL/GenBank/DDBJ whole genome shotgun (WGS) entry which is preliminary data.</text>
</comment>
<comment type="cofactor">
    <cofactor evidence="4">
        <name>Mg(2+)</name>
        <dbReference type="ChEBI" id="CHEBI:18420"/>
    </cofactor>
    <text evidence="4">Binds 1 Mg(2+) ion per subunit.</text>
</comment>
<evidence type="ECO:0000313" key="6">
    <source>
        <dbReference type="Proteomes" id="UP000552587"/>
    </source>
</evidence>
<comment type="pathway">
    <text evidence="4">Amino-acid biosynthesis; L-methionine biosynthesis via salvage pathway; L-methionine from S-methyl-5-thio-alpha-D-ribose 1-phosphate: step 4/6.</text>
</comment>
<comment type="pathway">
    <text evidence="4">Amino-acid biosynthesis; L-methionine biosynthesis via salvage pathway; L-methionine from S-methyl-5-thio-alpha-D-ribose 1-phosphate: step 3/6.</text>
</comment>
<dbReference type="GO" id="GO:0043715">
    <property type="term" value="F:2,3-diketo-5-methylthiopentyl-1-phosphate enolase activity"/>
    <property type="evidence" value="ECO:0007669"/>
    <property type="project" value="UniProtKB-UniRule"/>
</dbReference>
<organism evidence="5 6">
    <name type="scientific">Marilutibacter penaei</name>
    <dbReference type="NCBI Taxonomy" id="2759900"/>
    <lineage>
        <taxon>Bacteria</taxon>
        <taxon>Pseudomonadati</taxon>
        <taxon>Pseudomonadota</taxon>
        <taxon>Gammaproteobacteria</taxon>
        <taxon>Lysobacterales</taxon>
        <taxon>Lysobacteraceae</taxon>
        <taxon>Marilutibacter</taxon>
    </lineage>
</organism>
<dbReference type="Gene3D" id="1.10.720.60">
    <property type="match status" value="1"/>
</dbReference>
<sequence>MTRPDLPKAILTDIEGTTSSISFVKDVLFPYARRALPGFVHARGQEPGVRRWLDAVATEMGGMCSDRMIVEVLQGWIDQDRKHTALKALQGMIWADGYHSADFTAHIYGDAGDALKAWHAAGIPLYVYSSGSVPAQRLFFGHSDAGDLTPLFSGWFDTEVGGKREAGSYRRIIEAIGQPADEVLFLSDVVEELDAARDAGLRTVLVDRLQDYPAPRTGEACHGHARVEGFDALGLPA</sequence>
<dbReference type="SFLD" id="SFLDS00003">
    <property type="entry name" value="Haloacid_Dehalogenase"/>
    <property type="match status" value="1"/>
</dbReference>
<dbReference type="EMBL" id="JACHTE010000007">
    <property type="protein sequence ID" value="MBB1088931.1"/>
    <property type="molecule type" value="Genomic_DNA"/>
</dbReference>
<dbReference type="GO" id="GO:0043716">
    <property type="term" value="F:2-hydroxy-3-keto-5-methylthiopentenyl-1-phosphate phosphatase activity"/>
    <property type="evidence" value="ECO:0007669"/>
    <property type="project" value="UniProtKB-UniRule"/>
</dbReference>
<comment type="function">
    <text evidence="4">Bifunctional enzyme that catalyzes the enolization of 2,3-diketo-5-methylthiopentyl-1-phosphate (DK-MTP-1-P) into the intermediate 2-hydroxy-3-keto-5-methylthiopentenyl-1-phosphate (HK-MTPenyl-1-P), which is then dephosphorylated to form the acireductone 1,2-dihydroxy-3-keto-5-methylthiopentene (DHK-MTPene).</text>
</comment>
<dbReference type="PRINTS" id="PR00413">
    <property type="entry name" value="HADHALOGNASE"/>
</dbReference>
<dbReference type="GO" id="GO:0019509">
    <property type="term" value="P:L-methionine salvage from methylthioadenosine"/>
    <property type="evidence" value="ECO:0007669"/>
    <property type="project" value="UniProtKB-UniRule"/>
</dbReference>
<dbReference type="NCBIfam" id="TIGR01691">
    <property type="entry name" value="enolase-ppase"/>
    <property type="match status" value="1"/>
</dbReference>
<proteinExistence type="inferred from homology"/>
<dbReference type="PANTHER" id="PTHR20371:SF1">
    <property type="entry name" value="ENOLASE-PHOSPHATASE E1"/>
    <property type="match status" value="1"/>
</dbReference>
<dbReference type="GO" id="GO:0043874">
    <property type="term" value="F:acireductone synthase activity"/>
    <property type="evidence" value="ECO:0007669"/>
    <property type="project" value="UniProtKB-EC"/>
</dbReference>
<name>A0A7W3U4Q7_9GAMM</name>
<dbReference type="GO" id="GO:0000287">
    <property type="term" value="F:magnesium ion binding"/>
    <property type="evidence" value="ECO:0007669"/>
    <property type="project" value="UniProtKB-UniRule"/>
</dbReference>
<protein>
    <recommendedName>
        <fullName evidence="4">Enolase-phosphatase E1</fullName>
        <ecNumber evidence="4">3.1.3.77</ecNumber>
    </recommendedName>
    <alternativeName>
        <fullName evidence="4">2,3-diketo-5-methylthio-1-phosphopentane phosphatase</fullName>
    </alternativeName>
</protein>
<dbReference type="SFLD" id="SFLDG01133">
    <property type="entry name" value="C1.5.4:_Enolase-phosphatase_Li"/>
    <property type="match status" value="1"/>
</dbReference>